<evidence type="ECO:0000256" key="1">
    <source>
        <dbReference type="SAM" id="MobiDB-lite"/>
    </source>
</evidence>
<reference evidence="2 3" key="1">
    <citation type="submission" date="2024-01" db="EMBL/GenBank/DDBJ databases">
        <title>The genomes of 5 underutilized Papilionoideae crops provide insights into root nodulation and disease resistanc.</title>
        <authorList>
            <person name="Yuan L."/>
        </authorList>
    </citation>
    <scope>NUCLEOTIDE SEQUENCE [LARGE SCALE GENOMIC DNA]</scope>
    <source>
        <strain evidence="2">ZHUSHIDOU_FW_LH</strain>
        <tissue evidence="2">Leaf</tissue>
    </source>
</reference>
<sequence>MTYFAENVDFHVLLIFTMVWDIAVYFGQSELPVKPEFIVKYGPKGSFVGGPTWSELKKKFGIRHGQTVDFYYLGGQRFKLIIEVRDGVVYPHVTEQNDDEWFAEEDEEEEDGANDATGKVGGQVAMDQGQSRGTA</sequence>
<organism evidence="2 3">
    <name type="scientific">Crotalaria pallida</name>
    <name type="common">Smooth rattlebox</name>
    <name type="synonym">Crotalaria striata</name>
    <dbReference type="NCBI Taxonomy" id="3830"/>
    <lineage>
        <taxon>Eukaryota</taxon>
        <taxon>Viridiplantae</taxon>
        <taxon>Streptophyta</taxon>
        <taxon>Embryophyta</taxon>
        <taxon>Tracheophyta</taxon>
        <taxon>Spermatophyta</taxon>
        <taxon>Magnoliopsida</taxon>
        <taxon>eudicotyledons</taxon>
        <taxon>Gunneridae</taxon>
        <taxon>Pentapetalae</taxon>
        <taxon>rosids</taxon>
        <taxon>fabids</taxon>
        <taxon>Fabales</taxon>
        <taxon>Fabaceae</taxon>
        <taxon>Papilionoideae</taxon>
        <taxon>50 kb inversion clade</taxon>
        <taxon>genistoids sensu lato</taxon>
        <taxon>core genistoids</taxon>
        <taxon>Crotalarieae</taxon>
        <taxon>Crotalaria</taxon>
    </lineage>
</organism>
<protein>
    <submittedName>
        <fullName evidence="2">Uncharacterized protein</fullName>
    </submittedName>
</protein>
<evidence type="ECO:0000313" key="2">
    <source>
        <dbReference type="EMBL" id="KAK7259873.1"/>
    </source>
</evidence>
<dbReference type="Proteomes" id="UP001372338">
    <property type="component" value="Unassembled WGS sequence"/>
</dbReference>
<evidence type="ECO:0000313" key="3">
    <source>
        <dbReference type="Proteomes" id="UP001372338"/>
    </source>
</evidence>
<dbReference type="EMBL" id="JAYWIO010000005">
    <property type="protein sequence ID" value="KAK7259873.1"/>
    <property type="molecule type" value="Genomic_DNA"/>
</dbReference>
<name>A0AAN9EMI0_CROPI</name>
<accession>A0AAN9EMI0</accession>
<feature type="region of interest" description="Disordered" evidence="1">
    <location>
        <begin position="99"/>
        <end position="135"/>
    </location>
</feature>
<dbReference type="AlphaFoldDB" id="A0AAN9EMI0"/>
<gene>
    <name evidence="2" type="ORF">RIF29_25488</name>
</gene>
<feature type="compositionally biased region" description="Acidic residues" evidence="1">
    <location>
        <begin position="99"/>
        <end position="113"/>
    </location>
</feature>
<comment type="caution">
    <text evidence="2">The sequence shown here is derived from an EMBL/GenBank/DDBJ whole genome shotgun (WGS) entry which is preliminary data.</text>
</comment>
<proteinExistence type="predicted"/>
<keyword evidence="3" id="KW-1185">Reference proteome</keyword>